<dbReference type="CDD" id="cd01392">
    <property type="entry name" value="HTH_LacI"/>
    <property type="match status" value="1"/>
</dbReference>
<proteinExistence type="predicted"/>
<dbReference type="SUPFAM" id="SSF47413">
    <property type="entry name" value="lambda repressor-like DNA-binding domains"/>
    <property type="match status" value="1"/>
</dbReference>
<dbReference type="InterPro" id="IPR028082">
    <property type="entry name" value="Peripla_BP_I"/>
</dbReference>
<organism evidence="6">
    <name type="scientific">uncultured Rubrobacteraceae bacterium</name>
    <dbReference type="NCBI Taxonomy" id="349277"/>
    <lineage>
        <taxon>Bacteria</taxon>
        <taxon>Bacillati</taxon>
        <taxon>Actinomycetota</taxon>
        <taxon>Rubrobacteria</taxon>
        <taxon>Rubrobacterales</taxon>
        <taxon>Rubrobacteraceae</taxon>
        <taxon>environmental samples</taxon>
    </lineage>
</organism>
<dbReference type="PANTHER" id="PTHR30146">
    <property type="entry name" value="LACI-RELATED TRANSCRIPTIONAL REPRESSOR"/>
    <property type="match status" value="1"/>
</dbReference>
<dbReference type="Pfam" id="PF13377">
    <property type="entry name" value="Peripla_BP_3"/>
    <property type="match status" value="1"/>
</dbReference>
<dbReference type="EMBL" id="CADCVM010000559">
    <property type="protein sequence ID" value="CAA9539536.1"/>
    <property type="molecule type" value="Genomic_DNA"/>
</dbReference>
<dbReference type="CDD" id="cd06267">
    <property type="entry name" value="PBP1_LacI_sugar_binding-like"/>
    <property type="match status" value="1"/>
</dbReference>
<evidence type="ECO:0000256" key="1">
    <source>
        <dbReference type="ARBA" id="ARBA00022491"/>
    </source>
</evidence>
<dbReference type="Gene3D" id="1.10.260.40">
    <property type="entry name" value="lambda repressor-like DNA-binding domains"/>
    <property type="match status" value="1"/>
</dbReference>
<sequence>MTGHAGVKRKPTQDDVARLAEVSQATVSYVVNESTAVSVPPDTRQRILDAARELGYVPNSAARTLRTRKTMTIAGVIPDITNPFYPWFERGIQDVAAAHGYDLIAYNTDGHAENERKALRVARHGRVDGLVFMAFHMRPDDLKPLVDDGVAVVILGGADAVWGPAGIDSLSIDNVASARAAVEHLLAHGHTRIAMISGVAGTPPRELRVQGYRQALAAHDVPAEERLIRSGEFTEEAGYEATVELLRMSPRPTAIFAANDLMAIGALRALREVGVAVPGEMAVVGFDDIPSAAHVHPALTTIAQFPHPLGRCAAEMLFDRLLGRTTGPGRHREMPFELVRRGSA</sequence>
<dbReference type="GO" id="GO:0003700">
    <property type="term" value="F:DNA-binding transcription factor activity"/>
    <property type="evidence" value="ECO:0007669"/>
    <property type="project" value="TreeGrafter"/>
</dbReference>
<dbReference type="SUPFAM" id="SSF53822">
    <property type="entry name" value="Periplasmic binding protein-like I"/>
    <property type="match status" value="1"/>
</dbReference>
<dbReference type="Pfam" id="PF00356">
    <property type="entry name" value="LacI"/>
    <property type="match status" value="1"/>
</dbReference>
<keyword evidence="3" id="KW-0238">DNA-binding</keyword>
<protein>
    <recommendedName>
        <fullName evidence="5">HTH lacI-type domain-containing protein</fullName>
    </recommendedName>
</protein>
<evidence type="ECO:0000256" key="2">
    <source>
        <dbReference type="ARBA" id="ARBA00023015"/>
    </source>
</evidence>
<dbReference type="Gene3D" id="3.40.50.2300">
    <property type="match status" value="2"/>
</dbReference>
<name>A0A6J4U3R2_9ACTN</name>
<evidence type="ECO:0000256" key="3">
    <source>
        <dbReference type="ARBA" id="ARBA00023125"/>
    </source>
</evidence>
<gene>
    <name evidence="6" type="ORF">AVDCRST_MAG05-5250</name>
</gene>
<keyword evidence="2" id="KW-0805">Transcription regulation</keyword>
<feature type="domain" description="HTH lacI-type" evidence="5">
    <location>
        <begin position="11"/>
        <end position="67"/>
    </location>
</feature>
<keyword evidence="1" id="KW-0678">Repressor</keyword>
<evidence type="ECO:0000256" key="4">
    <source>
        <dbReference type="ARBA" id="ARBA00023163"/>
    </source>
</evidence>
<reference evidence="6" key="1">
    <citation type="submission" date="2020-02" db="EMBL/GenBank/DDBJ databases">
        <authorList>
            <person name="Meier V. D."/>
        </authorList>
    </citation>
    <scope>NUCLEOTIDE SEQUENCE</scope>
    <source>
        <strain evidence="6">AVDCRST_MAG05</strain>
    </source>
</reference>
<dbReference type="PROSITE" id="PS50932">
    <property type="entry name" value="HTH_LACI_2"/>
    <property type="match status" value="1"/>
</dbReference>
<evidence type="ECO:0000259" key="5">
    <source>
        <dbReference type="PROSITE" id="PS50932"/>
    </source>
</evidence>
<dbReference type="InterPro" id="IPR000843">
    <property type="entry name" value="HTH_LacI"/>
</dbReference>
<dbReference type="InterPro" id="IPR010982">
    <property type="entry name" value="Lambda_DNA-bd_dom_sf"/>
</dbReference>
<evidence type="ECO:0000313" key="6">
    <source>
        <dbReference type="EMBL" id="CAA9539536.1"/>
    </source>
</evidence>
<dbReference type="AlphaFoldDB" id="A0A6J4U3R2"/>
<accession>A0A6J4U3R2</accession>
<keyword evidence="4" id="KW-0804">Transcription</keyword>
<dbReference type="SMART" id="SM00354">
    <property type="entry name" value="HTH_LACI"/>
    <property type="match status" value="1"/>
</dbReference>
<dbReference type="GO" id="GO:0000976">
    <property type="term" value="F:transcription cis-regulatory region binding"/>
    <property type="evidence" value="ECO:0007669"/>
    <property type="project" value="TreeGrafter"/>
</dbReference>
<dbReference type="PANTHER" id="PTHR30146:SF148">
    <property type="entry name" value="HTH-TYPE TRANSCRIPTIONAL REPRESSOR PURR-RELATED"/>
    <property type="match status" value="1"/>
</dbReference>
<dbReference type="InterPro" id="IPR046335">
    <property type="entry name" value="LacI/GalR-like_sensor"/>
</dbReference>